<dbReference type="Pfam" id="PF13581">
    <property type="entry name" value="HATPase_c_2"/>
    <property type="match status" value="1"/>
</dbReference>
<reference evidence="4" key="1">
    <citation type="journal article" date="2019" name="Int. J. Syst. Evol. Microbiol.">
        <title>The Global Catalogue of Microorganisms (GCM) 10K type strain sequencing project: providing services to taxonomists for standard genome sequencing and annotation.</title>
        <authorList>
            <consortium name="The Broad Institute Genomics Platform"/>
            <consortium name="The Broad Institute Genome Sequencing Center for Infectious Disease"/>
            <person name="Wu L."/>
            <person name="Ma J."/>
        </authorList>
    </citation>
    <scope>NUCLEOTIDE SEQUENCE [LARGE SCALE GENOMIC DNA]</scope>
    <source>
        <strain evidence="4">JCM 17938</strain>
    </source>
</reference>
<evidence type="ECO:0000313" key="3">
    <source>
        <dbReference type="EMBL" id="GAA4613962.1"/>
    </source>
</evidence>
<accession>A0ABP8TUJ7</accession>
<keyword evidence="4" id="KW-1185">Reference proteome</keyword>
<gene>
    <name evidence="3" type="ORF">GCM10023195_60730</name>
</gene>
<proteinExistence type="predicted"/>
<dbReference type="InterPro" id="IPR036890">
    <property type="entry name" value="HATPase_C_sf"/>
</dbReference>
<sequence>MRTSPRSGCMLIAALPTAAGQARAYTRWALRSWRLDVLIDTAELLVSELVTNAVTATGTVTCAVRAGRRDGKPSIYLCLSAFAGTLLIEVWDRSDDPPDRRTASDDDENGRGLFLVQALSKDWGYESLHSGGKIVWCECPILE</sequence>
<organism evidence="3 4">
    <name type="scientific">Actinoallomurus liliacearum</name>
    <dbReference type="NCBI Taxonomy" id="1080073"/>
    <lineage>
        <taxon>Bacteria</taxon>
        <taxon>Bacillati</taxon>
        <taxon>Actinomycetota</taxon>
        <taxon>Actinomycetes</taxon>
        <taxon>Streptosporangiales</taxon>
        <taxon>Thermomonosporaceae</taxon>
        <taxon>Actinoallomurus</taxon>
    </lineage>
</organism>
<dbReference type="SUPFAM" id="SSF55874">
    <property type="entry name" value="ATPase domain of HSP90 chaperone/DNA topoisomerase II/histidine kinase"/>
    <property type="match status" value="1"/>
</dbReference>
<dbReference type="Proteomes" id="UP001500212">
    <property type="component" value="Unassembled WGS sequence"/>
</dbReference>
<dbReference type="RefSeq" id="WP_345362096.1">
    <property type="nucleotide sequence ID" value="NZ_BAABHJ010000023.1"/>
</dbReference>
<dbReference type="PANTHER" id="PTHR35526:SF3">
    <property type="entry name" value="ANTI-SIGMA-F FACTOR RSBW"/>
    <property type="match status" value="1"/>
</dbReference>
<feature type="domain" description="Histidine kinase/HSP90-like ATPase" evidence="2">
    <location>
        <begin position="13"/>
        <end position="136"/>
    </location>
</feature>
<dbReference type="EMBL" id="BAABHJ010000023">
    <property type="protein sequence ID" value="GAA4613962.1"/>
    <property type="molecule type" value="Genomic_DNA"/>
</dbReference>
<dbReference type="Gene3D" id="3.30.565.10">
    <property type="entry name" value="Histidine kinase-like ATPase, C-terminal domain"/>
    <property type="match status" value="1"/>
</dbReference>
<evidence type="ECO:0000313" key="4">
    <source>
        <dbReference type="Proteomes" id="UP001500212"/>
    </source>
</evidence>
<protein>
    <recommendedName>
        <fullName evidence="2">Histidine kinase/HSP90-like ATPase domain-containing protein</fullName>
    </recommendedName>
</protein>
<dbReference type="CDD" id="cd16936">
    <property type="entry name" value="HATPase_RsbW-like"/>
    <property type="match status" value="1"/>
</dbReference>
<evidence type="ECO:0000259" key="2">
    <source>
        <dbReference type="Pfam" id="PF13581"/>
    </source>
</evidence>
<name>A0ABP8TUJ7_9ACTN</name>
<keyword evidence="1" id="KW-0808">Transferase</keyword>
<dbReference type="PANTHER" id="PTHR35526">
    <property type="entry name" value="ANTI-SIGMA-F FACTOR RSBW-RELATED"/>
    <property type="match status" value="1"/>
</dbReference>
<keyword evidence="1" id="KW-0418">Kinase</keyword>
<dbReference type="InterPro" id="IPR003594">
    <property type="entry name" value="HATPase_dom"/>
</dbReference>
<comment type="caution">
    <text evidence="3">The sequence shown here is derived from an EMBL/GenBank/DDBJ whole genome shotgun (WGS) entry which is preliminary data.</text>
</comment>
<keyword evidence="1" id="KW-0723">Serine/threonine-protein kinase</keyword>
<evidence type="ECO:0000256" key="1">
    <source>
        <dbReference type="ARBA" id="ARBA00022527"/>
    </source>
</evidence>
<dbReference type="InterPro" id="IPR050267">
    <property type="entry name" value="Anti-sigma-factor_SerPK"/>
</dbReference>